<dbReference type="InterPro" id="IPR006935">
    <property type="entry name" value="Helicase/UvrB_N"/>
</dbReference>
<proteinExistence type="inferred from homology"/>
<dbReference type="CDD" id="cd09641">
    <property type="entry name" value="Cas3''_I"/>
    <property type="match status" value="1"/>
</dbReference>
<dbReference type="GO" id="GO:0003677">
    <property type="term" value="F:DNA binding"/>
    <property type="evidence" value="ECO:0007669"/>
    <property type="project" value="InterPro"/>
</dbReference>
<dbReference type="EMBL" id="FNPV01000007">
    <property type="protein sequence ID" value="SDZ03188.1"/>
    <property type="molecule type" value="Genomic_DNA"/>
</dbReference>
<dbReference type="GO" id="GO:0046872">
    <property type="term" value="F:metal ion binding"/>
    <property type="evidence" value="ECO:0007669"/>
    <property type="project" value="UniProtKB-KW"/>
</dbReference>
<reference evidence="12 13" key="1">
    <citation type="submission" date="2016-10" db="EMBL/GenBank/DDBJ databases">
        <authorList>
            <person name="de Groot N.N."/>
        </authorList>
    </citation>
    <scope>NUCLEOTIDE SEQUENCE [LARGE SCALE GENOMIC DNA]</scope>
    <source>
        <strain evidence="12 13">APO</strain>
    </source>
</reference>
<dbReference type="SUPFAM" id="SSF52540">
    <property type="entry name" value="P-loop containing nucleoside triphosphate hydrolases"/>
    <property type="match status" value="1"/>
</dbReference>
<dbReference type="NCBIfam" id="TIGR01587">
    <property type="entry name" value="cas3_core"/>
    <property type="match status" value="1"/>
</dbReference>
<keyword evidence="5" id="KW-0547">Nucleotide-binding</keyword>
<comment type="similarity">
    <text evidence="1">In the N-terminal section; belongs to the CRISPR-associated nuclease Cas3-HD family.</text>
</comment>
<dbReference type="InterPro" id="IPR054712">
    <property type="entry name" value="Cas3-like_dom"/>
</dbReference>
<name>A0A1H3PQ89_9FIRM</name>
<evidence type="ECO:0000313" key="12">
    <source>
        <dbReference type="EMBL" id="SDZ03188.1"/>
    </source>
</evidence>
<organism evidence="12 13">
    <name type="scientific">Tindallia californiensis</name>
    <dbReference type="NCBI Taxonomy" id="159292"/>
    <lineage>
        <taxon>Bacteria</taxon>
        <taxon>Bacillati</taxon>
        <taxon>Bacillota</taxon>
        <taxon>Clostridia</taxon>
        <taxon>Peptostreptococcales</taxon>
        <taxon>Tindalliaceae</taxon>
        <taxon>Tindallia</taxon>
    </lineage>
</organism>
<evidence type="ECO:0000256" key="9">
    <source>
        <dbReference type="ARBA" id="ARBA00023118"/>
    </source>
</evidence>
<evidence type="ECO:0000259" key="11">
    <source>
        <dbReference type="PROSITE" id="PS51643"/>
    </source>
</evidence>
<evidence type="ECO:0000256" key="8">
    <source>
        <dbReference type="ARBA" id="ARBA00022840"/>
    </source>
</evidence>
<evidence type="ECO:0000256" key="6">
    <source>
        <dbReference type="ARBA" id="ARBA00022801"/>
    </source>
</evidence>
<dbReference type="InterPro" id="IPR006483">
    <property type="entry name" value="CRISPR-assoc_Cas3_HD"/>
</dbReference>
<dbReference type="AlphaFoldDB" id="A0A1H3PQ89"/>
<dbReference type="GO" id="GO:0051607">
    <property type="term" value="P:defense response to virus"/>
    <property type="evidence" value="ECO:0007669"/>
    <property type="project" value="UniProtKB-KW"/>
</dbReference>
<dbReference type="PROSITE" id="PS51192">
    <property type="entry name" value="HELICASE_ATP_BIND_1"/>
    <property type="match status" value="1"/>
</dbReference>
<dbReference type="GO" id="GO:0004386">
    <property type="term" value="F:helicase activity"/>
    <property type="evidence" value="ECO:0007669"/>
    <property type="project" value="UniProtKB-KW"/>
</dbReference>
<dbReference type="InterPro" id="IPR006474">
    <property type="entry name" value="Helicase_Cas3_CRISPR-ass_core"/>
</dbReference>
<dbReference type="CDD" id="cd17930">
    <property type="entry name" value="DEXHc_cas3"/>
    <property type="match status" value="1"/>
</dbReference>
<protein>
    <submittedName>
        <fullName evidence="12">CRISPR-associated helicase Cas3</fullName>
    </submittedName>
</protein>
<dbReference type="Pfam" id="PF22590">
    <property type="entry name" value="Cas3-like_C_2"/>
    <property type="match status" value="1"/>
</dbReference>
<evidence type="ECO:0000256" key="3">
    <source>
        <dbReference type="ARBA" id="ARBA00022722"/>
    </source>
</evidence>
<dbReference type="InterPro" id="IPR027417">
    <property type="entry name" value="P-loop_NTPase"/>
</dbReference>
<dbReference type="InterPro" id="IPR014001">
    <property type="entry name" value="Helicase_ATP-bd"/>
</dbReference>
<keyword evidence="3" id="KW-0540">Nuclease</keyword>
<feature type="domain" description="Helicase ATP-binding" evidence="10">
    <location>
        <begin position="269"/>
        <end position="458"/>
    </location>
</feature>
<dbReference type="Gene3D" id="1.10.3210.30">
    <property type="match status" value="1"/>
</dbReference>
<dbReference type="SMART" id="SM00487">
    <property type="entry name" value="DEXDc"/>
    <property type="match status" value="1"/>
</dbReference>
<evidence type="ECO:0000256" key="1">
    <source>
        <dbReference type="ARBA" id="ARBA00006847"/>
    </source>
</evidence>
<evidence type="ECO:0000256" key="2">
    <source>
        <dbReference type="ARBA" id="ARBA00009046"/>
    </source>
</evidence>
<dbReference type="Proteomes" id="UP000199230">
    <property type="component" value="Unassembled WGS sequence"/>
</dbReference>
<feature type="domain" description="HD Cas3-type" evidence="11">
    <location>
        <begin position="16"/>
        <end position="174"/>
    </location>
</feature>
<dbReference type="Gene3D" id="3.40.50.300">
    <property type="entry name" value="P-loop containing nucleotide triphosphate hydrolases"/>
    <property type="match status" value="2"/>
</dbReference>
<dbReference type="RefSeq" id="WP_093314167.1">
    <property type="nucleotide sequence ID" value="NZ_FNPV01000007.1"/>
</dbReference>
<evidence type="ECO:0000256" key="7">
    <source>
        <dbReference type="ARBA" id="ARBA00022806"/>
    </source>
</evidence>
<sequence>MPAVKPFEACVARPADAENEYPLISHLAGALEIGISWLQEEDETQRHLFQIAVLCHDTFKAQPEWQRYINRKNTRGDGPIHAPPGAYLFSYIGYHYLKQENQWEAFCCEWIRFIRDIADHHGTLKNLDTLEEGRWIKALTEETIDFSGAETFFHQQIPVLKSISINAASLEKWRKQVRDLVEEVLDEMDLGREEWNAMEAMLELQNWRQRTTALMVADRFEIQQTETHWLEKTEHQKNLKEISAFCQKAAHHPLAPRRQKAMESIMKQVQEEKERQIFTLEMPTGYGKTLTALRIASWMGAELAYKKVIYVAPYLSILEQTLKVIQDAMQAQVLEHHSLAIMEETAQEEAGTLATTYRNSRLATEAWAHSIVCTTFQQFFRGILPRKAQHTLRRAFLKDAVIIIDEPQIFNADLWNVFLISLEAMSRMMNLKIIFLSATMPPFQYGLTQEPARLSFTTQDQPERFVLRILPDPMNEEEIIDHCVAGNYRTQCVIVNTIRDAYRIYKGLEEEEIEEPRELYLVHGLMTPLHKKMIIEKIRERLTAVSSERILVVSTQVLEAGVDVSFQRIIRARTIMPSLIQAAGRVNRHNEMGNEGRGILEMVTLLREGQRDTSTAIYPRGLLRITDQQLEEKMEWKESEVDQLIQNYYVEMFRENTYEQSIVYIRDALEGKWDKLGNLEVFSQSYQKLSVFIPWDPSEEDQKYLPEAFIQLQKRFQINCAKDLYDCYQDWNYMKNRSYEDRKAFMVLFHYYVIGVSLKDALQHVPREDFLQGKTPILFSEDGYHQETGLTSHFEEDYNKFL</sequence>
<dbReference type="OrthoDB" id="9810236at2"/>
<evidence type="ECO:0000256" key="5">
    <source>
        <dbReference type="ARBA" id="ARBA00022741"/>
    </source>
</evidence>
<accession>A0A1H3PQ89</accession>
<dbReference type="PROSITE" id="PS51643">
    <property type="entry name" value="HD_CAS3"/>
    <property type="match status" value="1"/>
</dbReference>
<keyword evidence="7" id="KW-0347">Helicase</keyword>
<keyword evidence="6" id="KW-0378">Hydrolase</keyword>
<evidence type="ECO:0000313" key="13">
    <source>
        <dbReference type="Proteomes" id="UP000199230"/>
    </source>
</evidence>
<gene>
    <name evidence="12" type="ORF">SAMN05192546_10722</name>
</gene>
<keyword evidence="4" id="KW-0479">Metal-binding</keyword>
<dbReference type="GO" id="GO:0016787">
    <property type="term" value="F:hydrolase activity"/>
    <property type="evidence" value="ECO:0007669"/>
    <property type="project" value="UniProtKB-KW"/>
</dbReference>
<dbReference type="GO" id="GO:0004518">
    <property type="term" value="F:nuclease activity"/>
    <property type="evidence" value="ECO:0007669"/>
    <property type="project" value="UniProtKB-KW"/>
</dbReference>
<evidence type="ECO:0000256" key="4">
    <source>
        <dbReference type="ARBA" id="ARBA00022723"/>
    </source>
</evidence>
<keyword evidence="9" id="KW-0051">Antiviral defense</keyword>
<dbReference type="Pfam" id="PF04851">
    <property type="entry name" value="ResIII"/>
    <property type="match status" value="1"/>
</dbReference>
<comment type="similarity">
    <text evidence="2">In the central section; belongs to the CRISPR-associated helicase Cas3 family.</text>
</comment>
<evidence type="ECO:0000259" key="10">
    <source>
        <dbReference type="PROSITE" id="PS51192"/>
    </source>
</evidence>
<dbReference type="GO" id="GO:0005524">
    <property type="term" value="F:ATP binding"/>
    <property type="evidence" value="ECO:0007669"/>
    <property type="project" value="UniProtKB-KW"/>
</dbReference>
<dbReference type="STRING" id="159292.SAMN05192546_10722"/>
<keyword evidence="8" id="KW-0067">ATP-binding</keyword>
<dbReference type="InterPro" id="IPR038257">
    <property type="entry name" value="CRISPR-assoc_Cas3_HD_sf"/>
</dbReference>
<keyword evidence="13" id="KW-1185">Reference proteome</keyword>